<feature type="non-terminal residue" evidence="1">
    <location>
        <position position="1"/>
    </location>
</feature>
<dbReference type="ExpressionAtlas" id="A0A2K3MAT9">
    <property type="expression patterns" value="baseline"/>
</dbReference>
<comment type="caution">
    <text evidence="1">The sequence shown here is derived from an EMBL/GenBank/DDBJ whole genome shotgun (WGS) entry which is preliminary data.</text>
</comment>
<accession>A0A2K3MAT9</accession>
<dbReference type="EMBL" id="ASHM01055077">
    <property type="protein sequence ID" value="PNX87901.1"/>
    <property type="molecule type" value="Genomic_DNA"/>
</dbReference>
<sequence>EPKFSQYRGTLSSFAASTSNGCLQWKLLTAPQFLWGSPNLSSAQTKPLAWQRPSMGHHLSTSNGTSMLSHTQVSNSFVSSSQQHHHHHVGSAPSGLPFERHFGFFLKSSETSLMNNVGYSGMSVGNNEGNYMLNAAFPVMSVFLFEEICLIIVHQTSA</sequence>
<dbReference type="Proteomes" id="UP000236291">
    <property type="component" value="Unassembled WGS sequence"/>
</dbReference>
<organism evidence="1 2">
    <name type="scientific">Trifolium pratense</name>
    <name type="common">Red clover</name>
    <dbReference type="NCBI Taxonomy" id="57577"/>
    <lineage>
        <taxon>Eukaryota</taxon>
        <taxon>Viridiplantae</taxon>
        <taxon>Streptophyta</taxon>
        <taxon>Embryophyta</taxon>
        <taxon>Tracheophyta</taxon>
        <taxon>Spermatophyta</taxon>
        <taxon>Magnoliopsida</taxon>
        <taxon>eudicotyledons</taxon>
        <taxon>Gunneridae</taxon>
        <taxon>Pentapetalae</taxon>
        <taxon>rosids</taxon>
        <taxon>fabids</taxon>
        <taxon>Fabales</taxon>
        <taxon>Fabaceae</taxon>
        <taxon>Papilionoideae</taxon>
        <taxon>50 kb inversion clade</taxon>
        <taxon>NPAAA clade</taxon>
        <taxon>Hologalegina</taxon>
        <taxon>IRL clade</taxon>
        <taxon>Trifolieae</taxon>
        <taxon>Trifolium</taxon>
    </lineage>
</organism>
<evidence type="ECO:0000313" key="1">
    <source>
        <dbReference type="EMBL" id="PNX87901.1"/>
    </source>
</evidence>
<dbReference type="AlphaFoldDB" id="A0A2K3MAT9"/>
<protein>
    <submittedName>
        <fullName evidence="1">Protein MEI2-like 2-like</fullName>
    </submittedName>
</protein>
<proteinExistence type="predicted"/>
<evidence type="ECO:0000313" key="2">
    <source>
        <dbReference type="Proteomes" id="UP000236291"/>
    </source>
</evidence>
<gene>
    <name evidence="1" type="ORF">L195_g044001</name>
</gene>
<dbReference type="STRING" id="57577.A0A2K3MAT9"/>
<reference evidence="1 2" key="2">
    <citation type="journal article" date="2017" name="Front. Plant Sci.">
        <title>Gene Classification and Mining of Molecular Markers Useful in Red Clover (Trifolium pratense) Breeding.</title>
        <authorList>
            <person name="Istvanek J."/>
            <person name="Dluhosova J."/>
            <person name="Dluhos P."/>
            <person name="Patkova L."/>
            <person name="Nedelnik J."/>
            <person name="Repkova J."/>
        </authorList>
    </citation>
    <scope>NUCLEOTIDE SEQUENCE [LARGE SCALE GENOMIC DNA]</scope>
    <source>
        <strain evidence="2">cv. Tatra</strain>
        <tissue evidence="1">Young leaves</tissue>
    </source>
</reference>
<name>A0A2K3MAT9_TRIPR</name>
<reference evidence="1 2" key="1">
    <citation type="journal article" date="2014" name="Am. J. Bot.">
        <title>Genome assembly and annotation for red clover (Trifolium pratense; Fabaceae).</title>
        <authorList>
            <person name="Istvanek J."/>
            <person name="Jaros M."/>
            <person name="Krenek A."/>
            <person name="Repkova J."/>
        </authorList>
    </citation>
    <scope>NUCLEOTIDE SEQUENCE [LARGE SCALE GENOMIC DNA]</scope>
    <source>
        <strain evidence="2">cv. Tatra</strain>
        <tissue evidence="1">Young leaves</tissue>
    </source>
</reference>